<evidence type="ECO:0000256" key="3">
    <source>
        <dbReference type="ARBA" id="ARBA00022525"/>
    </source>
</evidence>
<comment type="subcellular location">
    <subcellularLocation>
        <location evidence="1 5">Secreted</location>
    </subcellularLocation>
</comment>
<accession>G1FT75</accession>
<evidence type="ECO:0000256" key="5">
    <source>
        <dbReference type="RuleBase" id="RU367124"/>
    </source>
</evidence>
<protein>
    <recommendedName>
        <fullName evidence="5">RxLR effector protein</fullName>
    </recommendedName>
</protein>
<dbReference type="AlphaFoldDB" id="G1FT75"/>
<evidence type="ECO:0000313" key="7">
    <source>
        <dbReference type="EMBL" id="AEK81313.1"/>
    </source>
</evidence>
<name>G1FT75_PHYSO</name>
<dbReference type="Pfam" id="PF16810">
    <property type="entry name" value="RXLR"/>
    <property type="match status" value="1"/>
</dbReference>
<keyword evidence="3 5" id="KW-0964">Secreted</keyword>
<reference evidence="7" key="1">
    <citation type="journal article" date="2011" name="Plant Cell">
        <title>Transcriptional programming and functional interactions within the Phytophthora sojae RXLR effector repertoire.</title>
        <authorList>
            <person name="Wang Q."/>
            <person name="Han C."/>
            <person name="Ferreira A.O."/>
            <person name="Yu X."/>
            <person name="Ye W."/>
            <person name="Tripathy S."/>
            <person name="Kale S.D."/>
            <person name="Gu B."/>
            <person name="Sheng Y."/>
            <person name="Sui Y."/>
            <person name="Wang X."/>
            <person name="Zhang Z."/>
            <person name="Cheng B."/>
            <person name="Dong S."/>
            <person name="Shan W."/>
            <person name="Zheng X."/>
            <person name="Dou D."/>
            <person name="Tyler B.M."/>
            <person name="Wang Y."/>
        </authorList>
    </citation>
    <scope>NUCLEOTIDE SEQUENCE</scope>
    <source>
        <strain evidence="7">P7074</strain>
    </source>
</reference>
<comment type="domain">
    <text evidence="5">The RxLR-dEER motif acts to carry the protein into the host cell cytoplasm through binding to cell surface phosphatidylinositol-3-phosphate.</text>
</comment>
<comment type="similarity">
    <text evidence="2 5">Belongs to the RxLR effector family.</text>
</comment>
<dbReference type="EMBL" id="JN254500">
    <property type="protein sequence ID" value="AEK81313.1"/>
    <property type="molecule type" value="Genomic_DNA"/>
</dbReference>
<evidence type="ECO:0000256" key="4">
    <source>
        <dbReference type="ARBA" id="ARBA00022729"/>
    </source>
</evidence>
<evidence type="ECO:0000256" key="6">
    <source>
        <dbReference type="SAM" id="MobiDB-lite"/>
    </source>
</evidence>
<dbReference type="VEuPathDB" id="FungiDB:PHYSODRAFT_288793"/>
<sequence length="199" mass="22292">MRRGFFAVRVAVTVLTVASAATKDSNPSTSVRSLTDTPDGVSTKRLLSSNKAVDESEKERAIAIPGLAKIKEWITANVSRFKTWYSNWLNEGGEDTRRRFQAAEGGEDTRQRFQAAQAGSRPGNGAQQPEANFVGWVPYQVHHEEPWEKDNCARPVAKSLETARLNPKGPTFRLADTLQAHELVVWRRMACRRAWYSTC</sequence>
<dbReference type="InterPro" id="IPR031825">
    <property type="entry name" value="RXLR"/>
</dbReference>
<proteinExistence type="inferred from homology"/>
<feature type="chain" id="PRO_5003412529" description="RxLR effector protein" evidence="5">
    <location>
        <begin position="21"/>
        <end position="199"/>
    </location>
</feature>
<feature type="signal peptide" evidence="5">
    <location>
        <begin position="1"/>
        <end position="20"/>
    </location>
</feature>
<keyword evidence="4 5" id="KW-0732">Signal</keyword>
<feature type="compositionally biased region" description="Polar residues" evidence="6">
    <location>
        <begin position="24"/>
        <end position="36"/>
    </location>
</feature>
<evidence type="ECO:0000256" key="2">
    <source>
        <dbReference type="ARBA" id="ARBA00010400"/>
    </source>
</evidence>
<gene>
    <name evidence="7" type="primary">Avh</name>
</gene>
<feature type="region of interest" description="Disordered" evidence="6">
    <location>
        <begin position="24"/>
        <end position="43"/>
    </location>
</feature>
<evidence type="ECO:0000256" key="1">
    <source>
        <dbReference type="ARBA" id="ARBA00004613"/>
    </source>
</evidence>
<organism evidence="7">
    <name type="scientific">Phytophthora sojae</name>
    <name type="common">Soybean stem and root rot agent</name>
    <name type="synonym">Phytophthora megasperma f. sp. glycines</name>
    <dbReference type="NCBI Taxonomy" id="67593"/>
    <lineage>
        <taxon>Eukaryota</taxon>
        <taxon>Sar</taxon>
        <taxon>Stramenopiles</taxon>
        <taxon>Oomycota</taxon>
        <taxon>Peronosporomycetes</taxon>
        <taxon>Peronosporales</taxon>
        <taxon>Peronosporaceae</taxon>
        <taxon>Phytophthora</taxon>
    </lineage>
</organism>
<comment type="function">
    <text evidence="5">Effector that suppresses plant defense responses during pathogen infection.</text>
</comment>